<name>A0A498K6N5_MALDO</name>
<accession>A0A498K6N5</accession>
<sequence length="186" mass="20381">MDSFTITITLTYEEVMPNDASPQYFAPSIVDIPESSYAEEVDRPSDNDENVSLDDENNISHLEDDGQIQSLPQGETDCDDSVVPLDHRNRTTMVVGHHDYHASTSNPCHESIIAKKKRARAMGAAASAAVPDYGGGCDDFVVSSDHRNETTVLVAQPQDPDPGASTSRRPGHVSPREMKRRARAMK</sequence>
<feature type="region of interest" description="Disordered" evidence="1">
    <location>
        <begin position="148"/>
        <end position="186"/>
    </location>
</feature>
<comment type="caution">
    <text evidence="2">The sequence shown here is derived from an EMBL/GenBank/DDBJ whole genome shotgun (WGS) entry which is preliminary data.</text>
</comment>
<feature type="compositionally biased region" description="Acidic residues" evidence="1">
    <location>
        <begin position="47"/>
        <end position="57"/>
    </location>
</feature>
<gene>
    <name evidence="2" type="ORF">DVH24_038134</name>
</gene>
<dbReference type="EMBL" id="RDQH01000329">
    <property type="protein sequence ID" value="RXI03860.1"/>
    <property type="molecule type" value="Genomic_DNA"/>
</dbReference>
<dbReference type="Proteomes" id="UP000290289">
    <property type="component" value="Chromosome 3"/>
</dbReference>
<reference evidence="2 3" key="1">
    <citation type="submission" date="2018-10" db="EMBL/GenBank/DDBJ databases">
        <title>A high-quality apple genome assembly.</title>
        <authorList>
            <person name="Hu J."/>
        </authorList>
    </citation>
    <scope>NUCLEOTIDE SEQUENCE [LARGE SCALE GENOMIC DNA]</scope>
    <source>
        <strain evidence="3">cv. HFTH1</strain>
        <tissue evidence="2">Young leaf</tissue>
    </source>
</reference>
<dbReference type="AlphaFoldDB" id="A0A498K6N5"/>
<keyword evidence="3" id="KW-1185">Reference proteome</keyword>
<evidence type="ECO:0000313" key="3">
    <source>
        <dbReference type="Proteomes" id="UP000290289"/>
    </source>
</evidence>
<proteinExistence type="predicted"/>
<organism evidence="2 3">
    <name type="scientific">Malus domestica</name>
    <name type="common">Apple</name>
    <name type="synonym">Pyrus malus</name>
    <dbReference type="NCBI Taxonomy" id="3750"/>
    <lineage>
        <taxon>Eukaryota</taxon>
        <taxon>Viridiplantae</taxon>
        <taxon>Streptophyta</taxon>
        <taxon>Embryophyta</taxon>
        <taxon>Tracheophyta</taxon>
        <taxon>Spermatophyta</taxon>
        <taxon>Magnoliopsida</taxon>
        <taxon>eudicotyledons</taxon>
        <taxon>Gunneridae</taxon>
        <taxon>Pentapetalae</taxon>
        <taxon>rosids</taxon>
        <taxon>fabids</taxon>
        <taxon>Rosales</taxon>
        <taxon>Rosaceae</taxon>
        <taxon>Amygdaloideae</taxon>
        <taxon>Maleae</taxon>
        <taxon>Malus</taxon>
    </lineage>
</organism>
<feature type="region of interest" description="Disordered" evidence="1">
    <location>
        <begin position="37"/>
        <end position="73"/>
    </location>
</feature>
<protein>
    <submittedName>
        <fullName evidence="2">Uncharacterized protein</fullName>
    </submittedName>
</protein>
<evidence type="ECO:0000313" key="2">
    <source>
        <dbReference type="EMBL" id="RXI03860.1"/>
    </source>
</evidence>
<evidence type="ECO:0000256" key="1">
    <source>
        <dbReference type="SAM" id="MobiDB-lite"/>
    </source>
</evidence>